<name>A0ABQ3BFJ3_9ACTN</name>
<sequence length="102" mass="11094">MPGPGIPYGYPLDPLPGAEPAGVPTDALRRRNPVIRFDRKPPCGYNRRSARLPHRGTGLRCRQPGERRRPDGNRPTPTRTNLPSGPPCPASAGRSARPAVLR</sequence>
<dbReference type="EMBL" id="BMUW01000001">
    <property type="protein sequence ID" value="GGZ41043.1"/>
    <property type="molecule type" value="Genomic_DNA"/>
</dbReference>
<organism evidence="2 3">
    <name type="scientific">Streptomyces rubiginosohelvolus</name>
    <dbReference type="NCBI Taxonomy" id="67362"/>
    <lineage>
        <taxon>Bacteria</taxon>
        <taxon>Bacillati</taxon>
        <taxon>Actinomycetota</taxon>
        <taxon>Actinomycetes</taxon>
        <taxon>Kitasatosporales</taxon>
        <taxon>Streptomycetaceae</taxon>
        <taxon>Streptomyces</taxon>
    </lineage>
</organism>
<evidence type="ECO:0000256" key="1">
    <source>
        <dbReference type="SAM" id="MobiDB-lite"/>
    </source>
</evidence>
<accession>A0ABQ3BFJ3</accession>
<proteinExistence type="predicted"/>
<dbReference type="Proteomes" id="UP000624183">
    <property type="component" value="Unassembled WGS sequence"/>
</dbReference>
<evidence type="ECO:0000313" key="2">
    <source>
        <dbReference type="EMBL" id="GGZ41043.1"/>
    </source>
</evidence>
<comment type="caution">
    <text evidence="2">The sequence shown here is derived from an EMBL/GenBank/DDBJ whole genome shotgun (WGS) entry which is preliminary data.</text>
</comment>
<reference evidence="3" key="1">
    <citation type="journal article" date="2019" name="Int. J. Syst. Evol. Microbiol.">
        <title>The Global Catalogue of Microorganisms (GCM) 10K type strain sequencing project: providing services to taxonomists for standard genome sequencing and annotation.</title>
        <authorList>
            <consortium name="The Broad Institute Genomics Platform"/>
            <consortium name="The Broad Institute Genome Sequencing Center for Infectious Disease"/>
            <person name="Wu L."/>
            <person name="Ma J."/>
        </authorList>
    </citation>
    <scope>NUCLEOTIDE SEQUENCE [LARGE SCALE GENOMIC DNA]</scope>
    <source>
        <strain evidence="3">JCM 4602</strain>
    </source>
</reference>
<gene>
    <name evidence="2" type="ORF">GCM10010328_14330</name>
</gene>
<keyword evidence="3" id="KW-1185">Reference proteome</keyword>
<evidence type="ECO:0000313" key="3">
    <source>
        <dbReference type="Proteomes" id="UP000624183"/>
    </source>
</evidence>
<feature type="compositionally biased region" description="Basic and acidic residues" evidence="1">
    <location>
        <begin position="63"/>
        <end position="72"/>
    </location>
</feature>
<feature type="region of interest" description="Disordered" evidence="1">
    <location>
        <begin position="1"/>
        <end position="102"/>
    </location>
</feature>
<protein>
    <submittedName>
        <fullName evidence="2">Uncharacterized protein</fullName>
    </submittedName>
</protein>